<accession>A0A953HR13</accession>
<dbReference type="SUPFAM" id="SSF53448">
    <property type="entry name" value="Nucleotide-diphospho-sugar transferases"/>
    <property type="match status" value="1"/>
</dbReference>
<evidence type="ECO:0000313" key="3">
    <source>
        <dbReference type="EMBL" id="MBY5956721.1"/>
    </source>
</evidence>
<dbReference type="InterPro" id="IPR029044">
    <property type="entry name" value="Nucleotide-diphossugar_trans"/>
</dbReference>
<reference evidence="3" key="1">
    <citation type="submission" date="2021-06" db="EMBL/GenBank/DDBJ databases">
        <title>44 bacteria genomes isolated from Dapeng, Shenzhen.</title>
        <authorList>
            <person name="Zheng W."/>
            <person name="Yu S."/>
            <person name="Huang Y."/>
        </authorList>
    </citation>
    <scope>NUCLEOTIDE SEQUENCE</scope>
    <source>
        <strain evidence="3">DP5N28-2</strain>
    </source>
</reference>
<dbReference type="Gene3D" id="3.90.550.10">
    <property type="entry name" value="Spore Coat Polysaccharide Biosynthesis Protein SpsA, Chain A"/>
    <property type="match status" value="1"/>
</dbReference>
<dbReference type="InterPro" id="IPR050834">
    <property type="entry name" value="Glycosyltransf_2"/>
</dbReference>
<dbReference type="EC" id="2.4.-.-" evidence="3"/>
<feature type="transmembrane region" description="Helical" evidence="1">
    <location>
        <begin position="278"/>
        <end position="297"/>
    </location>
</feature>
<dbReference type="PANTHER" id="PTHR43685:SF2">
    <property type="entry name" value="GLYCOSYLTRANSFERASE 2-LIKE DOMAIN-CONTAINING PROTEIN"/>
    <property type="match status" value="1"/>
</dbReference>
<dbReference type="RefSeq" id="WP_222578242.1">
    <property type="nucleotide sequence ID" value="NZ_JAHVHU010000002.1"/>
</dbReference>
<evidence type="ECO:0000259" key="2">
    <source>
        <dbReference type="Pfam" id="PF00535"/>
    </source>
</evidence>
<sequence>MNFIIILVVICLLIQVLYWNVIFRRAANDIQPDSTTTQETPFLSVVICFHKTWDETPKVLDGLKQQMYPNFEVILVNDGPVPVDPAIMEHPIHSKNHIRYVEHVKTLPGKKGALATGIKAATGDWVILTDIDCRPGPAWLKTMAAHIPEQPAIVLGFSPYTRAPGILNFIIQQETLLTAFQYLGWARAGHAYMGVGRNMAYHKSIYTDVTFASHQHIPTGDDDLFVNEAAQRHPVYICHDRNSFVYSAPPAHWKSWYRQKTRHKSGGKHYSWASKLRLALFLLAMIVEKILLVYLLFVRIDLFLIFVGLKTVATFGSMRKLYKKLDTPSDFWKMYLYEWAHVLYLIWVAPYIFIITKQQWD</sequence>
<dbReference type="Proteomes" id="UP000753961">
    <property type="component" value="Unassembled WGS sequence"/>
</dbReference>
<proteinExistence type="predicted"/>
<dbReference type="EMBL" id="JAHVHU010000002">
    <property type="protein sequence ID" value="MBY5956721.1"/>
    <property type="molecule type" value="Genomic_DNA"/>
</dbReference>
<organism evidence="3 4">
    <name type="scientific">Membranihabitans marinus</name>
    <dbReference type="NCBI Taxonomy" id="1227546"/>
    <lineage>
        <taxon>Bacteria</taxon>
        <taxon>Pseudomonadati</taxon>
        <taxon>Bacteroidota</taxon>
        <taxon>Saprospiria</taxon>
        <taxon>Saprospirales</taxon>
        <taxon>Saprospiraceae</taxon>
        <taxon>Membranihabitans</taxon>
    </lineage>
</organism>
<name>A0A953HR13_9BACT</name>
<comment type="caution">
    <text evidence="3">The sequence shown here is derived from an EMBL/GenBank/DDBJ whole genome shotgun (WGS) entry which is preliminary data.</text>
</comment>
<gene>
    <name evidence="3" type="ORF">KUV50_01145</name>
</gene>
<feature type="transmembrane region" description="Helical" evidence="1">
    <location>
        <begin position="6"/>
        <end position="23"/>
    </location>
</feature>
<dbReference type="InterPro" id="IPR001173">
    <property type="entry name" value="Glyco_trans_2-like"/>
</dbReference>
<feature type="domain" description="Glycosyltransferase 2-like" evidence="2">
    <location>
        <begin position="44"/>
        <end position="205"/>
    </location>
</feature>
<dbReference type="GO" id="GO:0016757">
    <property type="term" value="F:glycosyltransferase activity"/>
    <property type="evidence" value="ECO:0007669"/>
    <property type="project" value="UniProtKB-KW"/>
</dbReference>
<dbReference type="AlphaFoldDB" id="A0A953HR13"/>
<dbReference type="Pfam" id="PF00535">
    <property type="entry name" value="Glycos_transf_2"/>
    <property type="match status" value="1"/>
</dbReference>
<keyword evidence="1" id="KW-1133">Transmembrane helix</keyword>
<evidence type="ECO:0000313" key="4">
    <source>
        <dbReference type="Proteomes" id="UP000753961"/>
    </source>
</evidence>
<protein>
    <submittedName>
        <fullName evidence="3">Glycosyltransferase</fullName>
        <ecNumber evidence="3">2.4.-.-</ecNumber>
    </submittedName>
</protein>
<keyword evidence="1" id="KW-0812">Transmembrane</keyword>
<feature type="transmembrane region" description="Helical" evidence="1">
    <location>
        <begin position="334"/>
        <end position="355"/>
    </location>
</feature>
<keyword evidence="3" id="KW-0328">Glycosyltransferase</keyword>
<dbReference type="PANTHER" id="PTHR43685">
    <property type="entry name" value="GLYCOSYLTRANSFERASE"/>
    <property type="match status" value="1"/>
</dbReference>
<keyword evidence="3" id="KW-0808">Transferase</keyword>
<keyword evidence="4" id="KW-1185">Reference proteome</keyword>
<keyword evidence="1" id="KW-0472">Membrane</keyword>
<evidence type="ECO:0000256" key="1">
    <source>
        <dbReference type="SAM" id="Phobius"/>
    </source>
</evidence>